<dbReference type="OrthoDB" id="6086925at2759"/>
<dbReference type="InterPro" id="IPR051077">
    <property type="entry name" value="Ca-dependent_lectin"/>
</dbReference>
<evidence type="ECO:0000256" key="1">
    <source>
        <dbReference type="SAM" id="MobiDB-lite"/>
    </source>
</evidence>
<sequence>MRKERTNERKQHTREAIGNLLTCTFLGRDGRDGKDESQGPKGPPGLKGETGHQGVRGPPGPKSGGVQYVRWGRTTCPYNATLVYKGRVGGERYSHKGGAAEYVCLPETPKYGRYKDGLQSLVGYMYGAEYEVSFDLFTKSGLYNHEVPCAVCYVQTPSAKLMIPATYECPAGWTREYHGYLMTAYHGHAHSSDFVCIDDDAEGVPGTHADLNGALLYPVEGRCGSLPCQPYVEGRELTCAVCTK</sequence>
<keyword evidence="2" id="KW-1185">Reference proteome</keyword>
<feature type="region of interest" description="Disordered" evidence="1">
    <location>
        <begin position="1"/>
        <end position="66"/>
    </location>
</feature>
<accession>A0A6P8I4F9</accession>
<dbReference type="Gene3D" id="1.20.5.320">
    <property type="entry name" value="6-Phosphogluconate Dehydrogenase, domain 3"/>
    <property type="match status" value="1"/>
</dbReference>
<organism evidence="2 3">
    <name type="scientific">Actinia tenebrosa</name>
    <name type="common">Australian red waratah sea anemone</name>
    <dbReference type="NCBI Taxonomy" id="6105"/>
    <lineage>
        <taxon>Eukaryota</taxon>
        <taxon>Metazoa</taxon>
        <taxon>Cnidaria</taxon>
        <taxon>Anthozoa</taxon>
        <taxon>Hexacorallia</taxon>
        <taxon>Actiniaria</taxon>
        <taxon>Actiniidae</taxon>
        <taxon>Actinia</taxon>
    </lineage>
</organism>
<proteinExistence type="predicted"/>
<dbReference type="InParanoid" id="A0A6P8I4F9"/>
<evidence type="ECO:0000313" key="2">
    <source>
        <dbReference type="Proteomes" id="UP000515163"/>
    </source>
</evidence>
<dbReference type="RefSeq" id="XP_031562351.1">
    <property type="nucleotide sequence ID" value="XM_031706491.1"/>
</dbReference>
<feature type="compositionally biased region" description="Basic and acidic residues" evidence="1">
    <location>
        <begin position="28"/>
        <end position="38"/>
    </location>
</feature>
<evidence type="ECO:0000313" key="3">
    <source>
        <dbReference type="RefSeq" id="XP_031562351.1"/>
    </source>
</evidence>
<feature type="compositionally biased region" description="Basic and acidic residues" evidence="1">
    <location>
        <begin position="1"/>
        <end position="15"/>
    </location>
</feature>
<reference evidence="3" key="1">
    <citation type="submission" date="2025-08" db="UniProtKB">
        <authorList>
            <consortium name="RefSeq"/>
        </authorList>
    </citation>
    <scope>IDENTIFICATION</scope>
    <source>
        <tissue evidence="3">Tentacle</tissue>
    </source>
</reference>
<dbReference type="PANTHER" id="PTHR24024">
    <property type="entry name" value="PULMONARY SURFACTANT-ASSOCIATED PROTEIN A"/>
    <property type="match status" value="1"/>
</dbReference>
<dbReference type="Proteomes" id="UP000515163">
    <property type="component" value="Unplaced"/>
</dbReference>
<dbReference type="GO" id="GO:0005615">
    <property type="term" value="C:extracellular space"/>
    <property type="evidence" value="ECO:0007669"/>
    <property type="project" value="TreeGrafter"/>
</dbReference>
<gene>
    <name evidence="3" type="primary">LOC116298120</name>
</gene>
<protein>
    <submittedName>
        <fullName evidence="3">Short-chain collagen C4-like isoform X2</fullName>
    </submittedName>
</protein>
<dbReference type="AlphaFoldDB" id="A0A6P8I4F9"/>
<dbReference type="PANTHER" id="PTHR24024:SF18">
    <property type="entry name" value="SHORT-CHAIN COLLAGEN C4-LIKE"/>
    <property type="match status" value="1"/>
</dbReference>
<name>A0A6P8I4F9_ACTTE</name>
<dbReference type="GeneID" id="116298120"/>